<feature type="domain" description="ABC transmembrane type-2" evidence="9">
    <location>
        <begin position="174"/>
        <end position="398"/>
    </location>
</feature>
<keyword evidence="7 8" id="KW-0472">Membrane</keyword>
<feature type="transmembrane region" description="Helical" evidence="8">
    <location>
        <begin position="213"/>
        <end position="230"/>
    </location>
</feature>
<dbReference type="Pfam" id="PF12698">
    <property type="entry name" value="ABC2_membrane_3"/>
    <property type="match status" value="1"/>
</dbReference>
<evidence type="ECO:0000256" key="5">
    <source>
        <dbReference type="ARBA" id="ARBA00022692"/>
    </source>
</evidence>
<dbReference type="InterPro" id="IPR051449">
    <property type="entry name" value="ABC-2_transporter_component"/>
</dbReference>
<gene>
    <name evidence="10" type="ORF">ENT17_00190</name>
</gene>
<dbReference type="InterPro" id="IPR013525">
    <property type="entry name" value="ABC2_TM"/>
</dbReference>
<feature type="transmembrane region" description="Helical" evidence="8">
    <location>
        <begin position="22"/>
        <end position="41"/>
    </location>
</feature>
<dbReference type="GO" id="GO:0005886">
    <property type="term" value="C:plasma membrane"/>
    <property type="evidence" value="ECO:0007669"/>
    <property type="project" value="UniProtKB-SubCell"/>
</dbReference>
<dbReference type="EMBL" id="DSXR01000005">
    <property type="protein sequence ID" value="HGS86019.1"/>
    <property type="molecule type" value="Genomic_DNA"/>
</dbReference>
<evidence type="ECO:0000256" key="6">
    <source>
        <dbReference type="ARBA" id="ARBA00022989"/>
    </source>
</evidence>
<evidence type="ECO:0000256" key="3">
    <source>
        <dbReference type="ARBA" id="ARBA00022448"/>
    </source>
</evidence>
<dbReference type="PANTHER" id="PTHR30294">
    <property type="entry name" value="MEMBRANE COMPONENT OF ABC TRANSPORTER YHHJ-RELATED"/>
    <property type="match status" value="1"/>
</dbReference>
<dbReference type="GO" id="GO:0140359">
    <property type="term" value="F:ABC-type transporter activity"/>
    <property type="evidence" value="ECO:0007669"/>
    <property type="project" value="InterPro"/>
</dbReference>
<evidence type="ECO:0000256" key="4">
    <source>
        <dbReference type="ARBA" id="ARBA00022475"/>
    </source>
</evidence>
<accession>A0A7C4KXC7</accession>
<comment type="caution">
    <text evidence="10">The sequence shown here is derived from an EMBL/GenBank/DDBJ whole genome shotgun (WGS) entry which is preliminary data.</text>
</comment>
<keyword evidence="5 8" id="KW-0812">Transmembrane</keyword>
<keyword evidence="6 8" id="KW-1133">Transmembrane helix</keyword>
<feature type="transmembrane region" description="Helical" evidence="8">
    <location>
        <begin position="377"/>
        <end position="395"/>
    </location>
</feature>
<reference evidence="10" key="1">
    <citation type="journal article" date="2020" name="mSystems">
        <title>Genome- and Community-Level Interaction Insights into Carbon Utilization and Element Cycling Functions of Hydrothermarchaeota in Hydrothermal Sediment.</title>
        <authorList>
            <person name="Zhou Z."/>
            <person name="Liu Y."/>
            <person name="Xu W."/>
            <person name="Pan J."/>
            <person name="Luo Z.H."/>
            <person name="Li M."/>
        </authorList>
    </citation>
    <scope>NUCLEOTIDE SEQUENCE [LARGE SCALE GENOMIC DNA]</scope>
    <source>
        <strain evidence="10">SpSt-556</strain>
    </source>
</reference>
<feature type="transmembrane region" description="Helical" evidence="8">
    <location>
        <begin position="316"/>
        <end position="335"/>
    </location>
</feature>
<dbReference type="InterPro" id="IPR047817">
    <property type="entry name" value="ABC2_TM_bact-type"/>
</dbReference>
<proteinExistence type="inferred from homology"/>
<keyword evidence="3" id="KW-0813">Transport</keyword>
<feature type="transmembrane region" description="Helical" evidence="8">
    <location>
        <begin position="250"/>
        <end position="279"/>
    </location>
</feature>
<evidence type="ECO:0000256" key="7">
    <source>
        <dbReference type="ARBA" id="ARBA00023136"/>
    </source>
</evidence>
<name>A0A7C4KXC7_9CHLR</name>
<dbReference type="PANTHER" id="PTHR30294:SF38">
    <property type="entry name" value="TRANSPORT PERMEASE PROTEIN"/>
    <property type="match status" value="1"/>
</dbReference>
<protein>
    <recommendedName>
        <fullName evidence="9">ABC transmembrane type-2 domain-containing protein</fullName>
    </recommendedName>
</protein>
<evidence type="ECO:0000256" key="2">
    <source>
        <dbReference type="ARBA" id="ARBA00007783"/>
    </source>
</evidence>
<sequence>MNKVLAIIRKDLILRFSSPAEWLFFLILPIVFTYMLAGGTFGGGGDIRRVLPVVDEAGTPLSQQIVAELEKSTFVRPELSSRAEAERKFRERTIPFWLLIPPQTSQESLLKGEVTLEFHTQPNNLDALSAQRSVQAALRQVSLNINAAQFAVQQAESRKPFASMEERQAYFDGALLLAQRFQEQTPERLEISRAETADPVQYDPRANSSAGQMITWVFIPLFGISALLAYERSTGTLARLLTTPTSAATFLLGTIGGQVLVALVQMLLLVGFAVLALGVAWGREPLGLAILLVSAALAAAAIGTTMGTLLRSEAQANNLSILMGMVMALLGGCWYPLELFPAAAQSIVRVLPTTWAMLGMTDLLLRGENWQGILPEAGVLLAYAAVFFTIGIVRFRKQFF</sequence>
<evidence type="ECO:0000256" key="8">
    <source>
        <dbReference type="SAM" id="Phobius"/>
    </source>
</evidence>
<keyword evidence="4" id="KW-1003">Cell membrane</keyword>
<evidence type="ECO:0000256" key="1">
    <source>
        <dbReference type="ARBA" id="ARBA00004651"/>
    </source>
</evidence>
<dbReference type="Gene3D" id="3.40.1710.10">
    <property type="entry name" value="abc type-2 transporter like domain"/>
    <property type="match status" value="1"/>
</dbReference>
<evidence type="ECO:0000313" key="10">
    <source>
        <dbReference type="EMBL" id="HGS86019.1"/>
    </source>
</evidence>
<comment type="similarity">
    <text evidence="2">Belongs to the ABC-2 integral membrane protein family.</text>
</comment>
<organism evidence="10">
    <name type="scientific">Bellilinea caldifistulae</name>
    <dbReference type="NCBI Taxonomy" id="360411"/>
    <lineage>
        <taxon>Bacteria</taxon>
        <taxon>Bacillati</taxon>
        <taxon>Chloroflexota</taxon>
        <taxon>Anaerolineae</taxon>
        <taxon>Anaerolineales</taxon>
        <taxon>Anaerolineaceae</taxon>
        <taxon>Bellilinea</taxon>
    </lineage>
</organism>
<dbReference type="PROSITE" id="PS51012">
    <property type="entry name" value="ABC_TM2"/>
    <property type="match status" value="1"/>
</dbReference>
<feature type="transmembrane region" description="Helical" evidence="8">
    <location>
        <begin position="286"/>
        <end position="310"/>
    </location>
</feature>
<evidence type="ECO:0000259" key="9">
    <source>
        <dbReference type="PROSITE" id="PS51012"/>
    </source>
</evidence>
<dbReference type="AlphaFoldDB" id="A0A7C4KXC7"/>
<comment type="subcellular location">
    <subcellularLocation>
        <location evidence="1">Cell membrane</location>
        <topology evidence="1">Multi-pass membrane protein</topology>
    </subcellularLocation>
</comment>